<evidence type="ECO:0000256" key="2">
    <source>
        <dbReference type="HAMAP-Rule" id="MF_00518"/>
    </source>
</evidence>
<sequence length="151" mass="16166">MRAVVQRVTSAICRVDGEITGEIGAGMLVFLGVGQGDDADDAGWLVRKIAALRIFEDDEGRMNRSLVDSGGGVLVISQFTLYGNVKKGARPSFNRSAPPAEATALYEHFKQQLATLLGHAVPSGVFAADMQIEAHNDGPVTLVIDTRQRDL</sequence>
<dbReference type="GO" id="GO:0043908">
    <property type="term" value="F:Ser(Gly)-tRNA(Ala) hydrolase activity"/>
    <property type="evidence" value="ECO:0007669"/>
    <property type="project" value="UniProtKB-UniRule"/>
</dbReference>
<dbReference type="EMBL" id="BMXG01000001">
    <property type="protein sequence ID" value="GHB91115.1"/>
    <property type="molecule type" value="Genomic_DNA"/>
</dbReference>
<dbReference type="RefSeq" id="WP_189511039.1">
    <property type="nucleotide sequence ID" value="NZ_BMXG01000001.1"/>
</dbReference>
<proteinExistence type="inferred from homology"/>
<comment type="catalytic activity">
    <reaction evidence="2">
        <text>a D-aminoacyl-tRNA + H2O = a tRNA + a D-alpha-amino acid + H(+)</text>
        <dbReference type="Rhea" id="RHEA:13953"/>
        <dbReference type="Rhea" id="RHEA-COMP:10123"/>
        <dbReference type="Rhea" id="RHEA-COMP:10124"/>
        <dbReference type="ChEBI" id="CHEBI:15377"/>
        <dbReference type="ChEBI" id="CHEBI:15378"/>
        <dbReference type="ChEBI" id="CHEBI:59871"/>
        <dbReference type="ChEBI" id="CHEBI:78442"/>
        <dbReference type="ChEBI" id="CHEBI:79333"/>
        <dbReference type="EC" id="3.1.1.96"/>
    </reaction>
</comment>
<dbReference type="GO" id="GO:0005737">
    <property type="term" value="C:cytoplasm"/>
    <property type="evidence" value="ECO:0007669"/>
    <property type="project" value="UniProtKB-SubCell"/>
</dbReference>
<feature type="short sequence motif" description="Gly-cisPro motif, important for rejection of L-amino acids" evidence="2">
    <location>
        <begin position="138"/>
        <end position="139"/>
    </location>
</feature>
<reference evidence="3" key="2">
    <citation type="submission" date="2020-09" db="EMBL/GenBank/DDBJ databases">
        <authorList>
            <person name="Sun Q."/>
            <person name="Kim S."/>
        </authorList>
    </citation>
    <scope>NUCLEOTIDE SEQUENCE</scope>
    <source>
        <strain evidence="3">KCTC 12870</strain>
    </source>
</reference>
<dbReference type="Pfam" id="PF02580">
    <property type="entry name" value="Tyr_Deacylase"/>
    <property type="match status" value="1"/>
</dbReference>
<dbReference type="GO" id="GO:0000049">
    <property type="term" value="F:tRNA binding"/>
    <property type="evidence" value="ECO:0007669"/>
    <property type="project" value="UniProtKB-UniRule"/>
</dbReference>
<evidence type="ECO:0000313" key="3">
    <source>
        <dbReference type="EMBL" id="GHB91115.1"/>
    </source>
</evidence>
<comment type="function">
    <text evidence="2">An aminoacyl-tRNA editing enzyme that deacylates mischarged D-aminoacyl-tRNAs. Also deacylates mischarged glycyl-tRNA(Ala), protecting cells against glycine mischarging by AlaRS. Acts via tRNA-based rather than protein-based catalysis; rejects L-amino acids rather than detecting D-amino acids in the active site. By recycling D-aminoacyl-tRNA to D-amino acids and free tRNA molecules, this enzyme counteracts the toxicity associated with the formation of D-aminoacyl-tRNA entities in vivo and helps enforce protein L-homochirality.</text>
</comment>
<dbReference type="SUPFAM" id="SSF69500">
    <property type="entry name" value="DTD-like"/>
    <property type="match status" value="1"/>
</dbReference>
<dbReference type="PANTHER" id="PTHR10472">
    <property type="entry name" value="D-TYROSYL-TRNA TYR DEACYLASE"/>
    <property type="match status" value="1"/>
</dbReference>
<comment type="subcellular location">
    <subcellularLocation>
        <location evidence="2">Cytoplasm</location>
    </subcellularLocation>
</comment>
<reference evidence="3" key="1">
    <citation type="journal article" date="2014" name="Int. J. Syst. Evol. Microbiol.">
        <title>Complete genome sequence of Corynebacterium casei LMG S-19264T (=DSM 44701T), isolated from a smear-ripened cheese.</title>
        <authorList>
            <consortium name="US DOE Joint Genome Institute (JGI-PGF)"/>
            <person name="Walter F."/>
            <person name="Albersmeier A."/>
            <person name="Kalinowski J."/>
            <person name="Ruckert C."/>
        </authorList>
    </citation>
    <scope>NUCLEOTIDE SEQUENCE</scope>
    <source>
        <strain evidence="3">KCTC 12870</strain>
    </source>
</reference>
<dbReference type="Gene3D" id="3.50.80.10">
    <property type="entry name" value="D-tyrosyl-tRNA(Tyr) deacylase"/>
    <property type="match status" value="1"/>
</dbReference>
<evidence type="ECO:0000256" key="1">
    <source>
        <dbReference type="ARBA" id="ARBA00009673"/>
    </source>
</evidence>
<organism evidence="3 4">
    <name type="scientific">Cerasicoccus arenae</name>
    <dbReference type="NCBI Taxonomy" id="424488"/>
    <lineage>
        <taxon>Bacteria</taxon>
        <taxon>Pseudomonadati</taxon>
        <taxon>Verrucomicrobiota</taxon>
        <taxon>Opitutia</taxon>
        <taxon>Puniceicoccales</taxon>
        <taxon>Cerasicoccaceae</taxon>
        <taxon>Cerasicoccus</taxon>
    </lineage>
</organism>
<keyword evidence="2" id="KW-0820">tRNA-binding</keyword>
<keyword evidence="2" id="KW-0963">Cytoplasm</keyword>
<comment type="similarity">
    <text evidence="1 2">Belongs to the DTD family.</text>
</comment>
<dbReference type="InterPro" id="IPR023509">
    <property type="entry name" value="DTD-like_sf"/>
</dbReference>
<dbReference type="EC" id="3.1.1.-" evidence="2"/>
<dbReference type="GO" id="GO:0019478">
    <property type="term" value="P:D-amino acid catabolic process"/>
    <property type="evidence" value="ECO:0007669"/>
    <property type="project" value="UniProtKB-UniRule"/>
</dbReference>
<dbReference type="FunFam" id="3.50.80.10:FF:000001">
    <property type="entry name" value="D-aminoacyl-tRNA deacylase"/>
    <property type="match status" value="1"/>
</dbReference>
<dbReference type="PANTHER" id="PTHR10472:SF5">
    <property type="entry name" value="D-AMINOACYL-TRNA DEACYLASE 1"/>
    <property type="match status" value="1"/>
</dbReference>
<comment type="domain">
    <text evidence="2">A Gly-cisPro motif from one monomer fits into the active site of the other monomer to allow specific chiral rejection of L-amino acids.</text>
</comment>
<protein>
    <recommendedName>
        <fullName evidence="2">D-aminoacyl-tRNA deacylase</fullName>
        <shortName evidence="2">DTD</shortName>
        <ecNumber evidence="2">3.1.1.96</ecNumber>
    </recommendedName>
    <alternativeName>
        <fullName evidence="2">Gly-tRNA(Ala) deacylase</fullName>
        <ecNumber evidence="2">3.1.1.-</ecNumber>
    </alternativeName>
</protein>
<gene>
    <name evidence="2" type="primary">dtd</name>
    <name evidence="3" type="ORF">GCM10007047_02560</name>
</gene>
<comment type="subunit">
    <text evidence="2">Homodimer.</text>
</comment>
<dbReference type="Proteomes" id="UP000642829">
    <property type="component" value="Unassembled WGS sequence"/>
</dbReference>
<keyword evidence="2" id="KW-0378">Hydrolase</keyword>
<dbReference type="HAMAP" id="MF_00518">
    <property type="entry name" value="Deacylase_Dtd"/>
    <property type="match status" value="1"/>
</dbReference>
<dbReference type="NCBIfam" id="TIGR00256">
    <property type="entry name" value="D-aminoacyl-tRNA deacylase"/>
    <property type="match status" value="1"/>
</dbReference>
<dbReference type="GO" id="GO:0106026">
    <property type="term" value="F:Gly-tRNA(Ala) deacylase activity"/>
    <property type="evidence" value="ECO:0007669"/>
    <property type="project" value="UniProtKB-UniRule"/>
</dbReference>
<comment type="catalytic activity">
    <reaction evidence="2">
        <text>glycyl-tRNA(Ala) + H2O = tRNA(Ala) + glycine + H(+)</text>
        <dbReference type="Rhea" id="RHEA:53744"/>
        <dbReference type="Rhea" id="RHEA-COMP:9657"/>
        <dbReference type="Rhea" id="RHEA-COMP:13640"/>
        <dbReference type="ChEBI" id="CHEBI:15377"/>
        <dbReference type="ChEBI" id="CHEBI:15378"/>
        <dbReference type="ChEBI" id="CHEBI:57305"/>
        <dbReference type="ChEBI" id="CHEBI:78442"/>
        <dbReference type="ChEBI" id="CHEBI:78522"/>
    </reaction>
</comment>
<accession>A0A8J3D9E2</accession>
<evidence type="ECO:0000313" key="4">
    <source>
        <dbReference type="Proteomes" id="UP000642829"/>
    </source>
</evidence>
<keyword evidence="2" id="KW-0694">RNA-binding</keyword>
<dbReference type="GO" id="GO:0051500">
    <property type="term" value="F:D-tyrosyl-tRNA(Tyr) deacylase activity"/>
    <property type="evidence" value="ECO:0007669"/>
    <property type="project" value="TreeGrafter"/>
</dbReference>
<dbReference type="EC" id="3.1.1.96" evidence="2"/>
<name>A0A8J3D9E2_9BACT</name>
<keyword evidence="4" id="KW-1185">Reference proteome</keyword>
<dbReference type="InterPro" id="IPR003732">
    <property type="entry name" value="Daa-tRNA_deacyls_DTD"/>
</dbReference>
<dbReference type="AlphaFoldDB" id="A0A8J3D9E2"/>
<comment type="caution">
    <text evidence="3">The sequence shown here is derived from an EMBL/GenBank/DDBJ whole genome shotgun (WGS) entry which is preliminary data.</text>
</comment>